<reference evidence="2" key="3">
    <citation type="submission" date="2025-09" db="UniProtKB">
        <authorList>
            <consortium name="Ensembl"/>
        </authorList>
    </citation>
    <scope>IDENTIFICATION</scope>
</reference>
<dbReference type="Proteomes" id="UP000314982">
    <property type="component" value="Unassembled WGS sequence"/>
</dbReference>
<dbReference type="STRING" id="62062.ENSHHUP00000078524"/>
<feature type="signal peptide" evidence="1">
    <location>
        <begin position="1"/>
        <end position="23"/>
    </location>
</feature>
<dbReference type="SUPFAM" id="SSF49899">
    <property type="entry name" value="Concanavalin A-like lectins/glucanases"/>
    <property type="match status" value="1"/>
</dbReference>
<evidence type="ECO:0000313" key="3">
    <source>
        <dbReference type="Proteomes" id="UP000314982"/>
    </source>
</evidence>
<dbReference type="Gene3D" id="2.60.120.200">
    <property type="match status" value="1"/>
</dbReference>
<proteinExistence type="predicted"/>
<evidence type="ECO:0000313" key="2">
    <source>
        <dbReference type="Ensembl" id="ENSHHUP00000078524.1"/>
    </source>
</evidence>
<keyword evidence="1" id="KW-0732">Signal</keyword>
<dbReference type="GeneTree" id="ENSGT01000000220253"/>
<feature type="chain" id="PRO_5046922122" evidence="1">
    <location>
        <begin position="24"/>
        <end position="365"/>
    </location>
</feature>
<name>A0A4W5R1U7_9TELE</name>
<evidence type="ECO:0000256" key="1">
    <source>
        <dbReference type="SAM" id="SignalP"/>
    </source>
</evidence>
<sequence>MFALKRLVLALLTIGMWVHPTLEWILEPSLECYSFVESRSSYLLYTGKSFVGNVPILDYKVTELTSFDSEFELRTLDPEGVIFFGDIDRQQNYLWGHMIQYQCISQWSCGCTRGLGGSRHSSAESHVAEIGNGVLRISIVDLIPDIQGAIVIKHRVADGVGGKWDIKRENTALLYEQESAQVRVQSDMYVMFVFVSAVLLGNSSAEPDGADWTLSVELALRTVSAGGDLIILVDTQNDYILSLKLNHPSQELMLRLRGTLFWSRSYPQALCSGESQFLQLQMRPGQLVIGMGVTKATIKLTDGDYELLKRVLNQPGSMVYLGGSFHSCLLAKIQGVNVDLDLAEVKHGDVRSHSCPAALDIRNGK</sequence>
<organism evidence="2 3">
    <name type="scientific">Hucho hucho</name>
    <name type="common">huchen</name>
    <dbReference type="NCBI Taxonomy" id="62062"/>
    <lineage>
        <taxon>Eukaryota</taxon>
        <taxon>Metazoa</taxon>
        <taxon>Chordata</taxon>
        <taxon>Craniata</taxon>
        <taxon>Vertebrata</taxon>
        <taxon>Euteleostomi</taxon>
        <taxon>Actinopterygii</taxon>
        <taxon>Neopterygii</taxon>
        <taxon>Teleostei</taxon>
        <taxon>Protacanthopterygii</taxon>
        <taxon>Salmoniformes</taxon>
        <taxon>Salmonidae</taxon>
        <taxon>Salmoninae</taxon>
        <taxon>Hucho</taxon>
    </lineage>
</organism>
<dbReference type="Ensembl" id="ENSHHUT00000081060.1">
    <property type="protein sequence ID" value="ENSHHUP00000078524.1"/>
    <property type="gene ID" value="ENSHHUG00000045814.1"/>
</dbReference>
<reference evidence="2" key="2">
    <citation type="submission" date="2025-08" db="UniProtKB">
        <authorList>
            <consortium name="Ensembl"/>
        </authorList>
    </citation>
    <scope>IDENTIFICATION</scope>
</reference>
<dbReference type="InterPro" id="IPR013320">
    <property type="entry name" value="ConA-like_dom_sf"/>
</dbReference>
<accession>A0A4W5R1U7</accession>
<reference evidence="3" key="1">
    <citation type="submission" date="2018-06" db="EMBL/GenBank/DDBJ databases">
        <title>Genome assembly of Danube salmon.</title>
        <authorList>
            <person name="Macqueen D.J."/>
            <person name="Gundappa M.K."/>
        </authorList>
    </citation>
    <scope>NUCLEOTIDE SEQUENCE [LARGE SCALE GENOMIC DNA]</scope>
</reference>
<protein>
    <submittedName>
        <fullName evidence="2">Uncharacterized protein</fullName>
    </submittedName>
</protein>
<dbReference type="AlphaFoldDB" id="A0A4W5R1U7"/>
<keyword evidence="3" id="KW-1185">Reference proteome</keyword>